<evidence type="ECO:0000256" key="1">
    <source>
        <dbReference type="SAM" id="Coils"/>
    </source>
</evidence>
<name>A0A9X4R034_9STAP</name>
<gene>
    <name evidence="2" type="ORF">M4L89_13590</name>
</gene>
<dbReference type="Proteomes" id="UP001152422">
    <property type="component" value="Unassembled WGS sequence"/>
</dbReference>
<feature type="coiled-coil region" evidence="1">
    <location>
        <begin position="38"/>
        <end position="65"/>
    </location>
</feature>
<keyword evidence="3" id="KW-1185">Reference proteome</keyword>
<accession>A0A9X4R034</accession>
<evidence type="ECO:0000313" key="3">
    <source>
        <dbReference type="Proteomes" id="UP001152422"/>
    </source>
</evidence>
<organism evidence="2 3">
    <name type="scientific">Staphylococcus equorum</name>
    <dbReference type="NCBI Taxonomy" id="246432"/>
    <lineage>
        <taxon>Bacteria</taxon>
        <taxon>Bacillati</taxon>
        <taxon>Bacillota</taxon>
        <taxon>Bacilli</taxon>
        <taxon>Bacillales</taxon>
        <taxon>Staphylococcaceae</taxon>
        <taxon>Staphylococcus</taxon>
    </lineage>
</organism>
<dbReference type="RefSeq" id="WP_277583625.1">
    <property type="nucleotide sequence ID" value="NZ_JAMBPY010000015.1"/>
</dbReference>
<proteinExistence type="predicted"/>
<comment type="caution">
    <text evidence="2">The sequence shown here is derived from an EMBL/GenBank/DDBJ whole genome shotgun (WGS) entry which is preliminary data.</text>
</comment>
<dbReference type="AlphaFoldDB" id="A0A9X4R034"/>
<reference evidence="2" key="1">
    <citation type="submission" date="2022-05" db="EMBL/GenBank/DDBJ databases">
        <title>Comparative genomics of Staphylococcus equorum isolates.</title>
        <authorList>
            <person name="Luelf R.H."/>
        </authorList>
    </citation>
    <scope>NUCLEOTIDE SEQUENCE</scope>
    <source>
        <strain evidence="2">TMW 2.2497</strain>
    </source>
</reference>
<protein>
    <submittedName>
        <fullName evidence="2">Uncharacterized protein</fullName>
    </submittedName>
</protein>
<evidence type="ECO:0000313" key="2">
    <source>
        <dbReference type="EMBL" id="MDG0847258.1"/>
    </source>
</evidence>
<sequence length="92" mass="11099">MRIEYKSDRVSMTRNEYGQVINELNQYKQAYQHCVDDLIVLRANNKRLERENAEQLALLKEFRKLIDYKLTLHQGSSMYREYRSKLDQLGVK</sequence>
<dbReference type="EMBL" id="JAMBQA010000012">
    <property type="protein sequence ID" value="MDG0847258.1"/>
    <property type="molecule type" value="Genomic_DNA"/>
</dbReference>
<keyword evidence="1" id="KW-0175">Coiled coil</keyword>